<organism evidence="3 4">
    <name type="scientific">Nocardia jiangxiensis</name>
    <dbReference type="NCBI Taxonomy" id="282685"/>
    <lineage>
        <taxon>Bacteria</taxon>
        <taxon>Bacillati</taxon>
        <taxon>Actinomycetota</taxon>
        <taxon>Actinomycetes</taxon>
        <taxon>Mycobacteriales</taxon>
        <taxon>Nocardiaceae</taxon>
        <taxon>Nocardia</taxon>
    </lineage>
</organism>
<protein>
    <submittedName>
        <fullName evidence="3">DUF3291 domain-containing protein</fullName>
    </submittedName>
</protein>
<evidence type="ECO:0000313" key="4">
    <source>
        <dbReference type="Proteomes" id="UP001601992"/>
    </source>
</evidence>
<keyword evidence="4" id="KW-1185">Reference proteome</keyword>
<evidence type="ECO:0000256" key="1">
    <source>
        <dbReference type="SAM" id="MobiDB-lite"/>
    </source>
</evidence>
<dbReference type="EMBL" id="JBIAQY010000013">
    <property type="protein sequence ID" value="MFF3572362.1"/>
    <property type="molecule type" value="Genomic_DNA"/>
</dbReference>
<dbReference type="SUPFAM" id="SSF54909">
    <property type="entry name" value="Dimeric alpha+beta barrel"/>
    <property type="match status" value="1"/>
</dbReference>
<feature type="domain" description="DUF3291" evidence="2">
    <location>
        <begin position="6"/>
        <end position="143"/>
    </location>
</feature>
<evidence type="ECO:0000259" key="2">
    <source>
        <dbReference type="Pfam" id="PF11695"/>
    </source>
</evidence>
<dbReference type="Proteomes" id="UP001601992">
    <property type="component" value="Unassembled WGS sequence"/>
</dbReference>
<accession>A0ABW6S7W6</accession>
<feature type="compositionally biased region" description="Polar residues" evidence="1">
    <location>
        <begin position="145"/>
        <end position="154"/>
    </location>
</feature>
<name>A0ABW6S7W6_9NOCA</name>
<reference evidence="3 4" key="1">
    <citation type="submission" date="2024-10" db="EMBL/GenBank/DDBJ databases">
        <title>The Natural Products Discovery Center: Release of the First 8490 Sequenced Strains for Exploring Actinobacteria Biosynthetic Diversity.</title>
        <authorList>
            <person name="Kalkreuter E."/>
            <person name="Kautsar S.A."/>
            <person name="Yang D."/>
            <person name="Bader C.D."/>
            <person name="Teijaro C.N."/>
            <person name="Fluegel L."/>
            <person name="Davis C.M."/>
            <person name="Simpson J.R."/>
            <person name="Lauterbach L."/>
            <person name="Steele A.D."/>
            <person name="Gui C."/>
            <person name="Meng S."/>
            <person name="Li G."/>
            <person name="Viehrig K."/>
            <person name="Ye F."/>
            <person name="Su P."/>
            <person name="Kiefer A.F."/>
            <person name="Nichols A."/>
            <person name="Cepeda A.J."/>
            <person name="Yan W."/>
            <person name="Fan B."/>
            <person name="Jiang Y."/>
            <person name="Adhikari A."/>
            <person name="Zheng C.-J."/>
            <person name="Schuster L."/>
            <person name="Cowan T.M."/>
            <person name="Smanski M.J."/>
            <person name="Chevrette M.G."/>
            <person name="De Carvalho L.P.S."/>
            <person name="Shen B."/>
        </authorList>
    </citation>
    <scope>NUCLEOTIDE SEQUENCE [LARGE SCALE GENOMIC DNA]</scope>
    <source>
        <strain evidence="3 4">NPDC002593</strain>
    </source>
</reference>
<proteinExistence type="predicted"/>
<dbReference type="InterPro" id="IPR021708">
    <property type="entry name" value="DUF3291"/>
</dbReference>
<dbReference type="Pfam" id="PF11695">
    <property type="entry name" value="DUF3291"/>
    <property type="match status" value="1"/>
</dbReference>
<comment type="caution">
    <text evidence="3">The sequence shown here is derived from an EMBL/GenBank/DDBJ whole genome shotgun (WGS) entry which is preliminary data.</text>
</comment>
<gene>
    <name evidence="3" type="ORF">ACFYXQ_31775</name>
</gene>
<feature type="region of interest" description="Disordered" evidence="1">
    <location>
        <begin position="145"/>
        <end position="165"/>
    </location>
</feature>
<dbReference type="RefSeq" id="WP_040823759.1">
    <property type="nucleotide sequence ID" value="NZ_JBIAQY010000013.1"/>
</dbReference>
<sequence length="165" mass="18491">MSGHHLAQVNIALPLEPLTSARLSGFVAALDEINALADAAPGFVWRLQTEDGDATAIRLLDDDRLIVNMSVWSSMTSLTEFVYRSDHVRIMRQRRTWFETMSEAYQALWWVPAGRLPTVAEAEQRITHLRAQGPTEYAFTFRNSFPSPSATEPSTPDVRDLTCPA</sequence>
<evidence type="ECO:0000313" key="3">
    <source>
        <dbReference type="EMBL" id="MFF3572362.1"/>
    </source>
</evidence>
<dbReference type="InterPro" id="IPR011008">
    <property type="entry name" value="Dimeric_a/b-barrel"/>
</dbReference>